<evidence type="ECO:0000313" key="3">
    <source>
        <dbReference type="EMBL" id="APZ92417.1"/>
    </source>
</evidence>
<name>A0A1P8WEH4_9PLAN</name>
<dbReference type="Gene3D" id="3.40.50.1820">
    <property type="entry name" value="alpha/beta hydrolase"/>
    <property type="match status" value="1"/>
</dbReference>
<keyword evidence="4" id="KW-1185">Reference proteome</keyword>
<gene>
    <name evidence="3" type="ORF">Fuma_02028</name>
</gene>
<dbReference type="OrthoDB" id="234896at2"/>
<evidence type="ECO:0000259" key="2">
    <source>
        <dbReference type="Pfam" id="PF00326"/>
    </source>
</evidence>
<dbReference type="Proteomes" id="UP000187735">
    <property type="component" value="Chromosome"/>
</dbReference>
<dbReference type="RefSeq" id="WP_077024041.1">
    <property type="nucleotide sequence ID" value="NZ_CP017641.1"/>
</dbReference>
<protein>
    <submittedName>
        <fullName evidence="3">Alpha/beta hydrolase family protein</fullName>
    </submittedName>
</protein>
<dbReference type="SUPFAM" id="SSF53474">
    <property type="entry name" value="alpha/beta-Hydrolases"/>
    <property type="match status" value="1"/>
</dbReference>
<dbReference type="AlphaFoldDB" id="A0A1P8WEH4"/>
<feature type="domain" description="Peptidase S9 prolyl oligopeptidase catalytic" evidence="2">
    <location>
        <begin position="115"/>
        <end position="246"/>
    </location>
</feature>
<keyword evidence="3" id="KW-0378">Hydrolase</keyword>
<organism evidence="3 4">
    <name type="scientific">Fuerstiella marisgermanici</name>
    <dbReference type="NCBI Taxonomy" id="1891926"/>
    <lineage>
        <taxon>Bacteria</taxon>
        <taxon>Pseudomonadati</taxon>
        <taxon>Planctomycetota</taxon>
        <taxon>Planctomycetia</taxon>
        <taxon>Planctomycetales</taxon>
        <taxon>Planctomycetaceae</taxon>
        <taxon>Fuerstiella</taxon>
    </lineage>
</organism>
<evidence type="ECO:0000256" key="1">
    <source>
        <dbReference type="SAM" id="SignalP"/>
    </source>
</evidence>
<dbReference type="Pfam" id="PF00326">
    <property type="entry name" value="Peptidase_S9"/>
    <property type="match status" value="1"/>
</dbReference>
<dbReference type="InterPro" id="IPR001375">
    <property type="entry name" value="Peptidase_S9_cat"/>
</dbReference>
<dbReference type="KEGG" id="fmr:Fuma_02028"/>
<dbReference type="InterPro" id="IPR029058">
    <property type="entry name" value="AB_hydrolase_fold"/>
</dbReference>
<dbReference type="GO" id="GO:0006508">
    <property type="term" value="P:proteolysis"/>
    <property type="evidence" value="ECO:0007669"/>
    <property type="project" value="InterPro"/>
</dbReference>
<keyword evidence="1" id="KW-0732">Signal</keyword>
<dbReference type="GO" id="GO:0008236">
    <property type="term" value="F:serine-type peptidase activity"/>
    <property type="evidence" value="ECO:0007669"/>
    <property type="project" value="InterPro"/>
</dbReference>
<evidence type="ECO:0000313" key="4">
    <source>
        <dbReference type="Proteomes" id="UP000187735"/>
    </source>
</evidence>
<dbReference type="EMBL" id="CP017641">
    <property type="protein sequence ID" value="APZ92417.1"/>
    <property type="molecule type" value="Genomic_DNA"/>
</dbReference>
<proteinExistence type="predicted"/>
<accession>A0A1P8WEH4</accession>
<feature type="chain" id="PRO_5012253197" evidence="1">
    <location>
        <begin position="20"/>
        <end position="268"/>
    </location>
</feature>
<reference evidence="3 4" key="1">
    <citation type="journal article" date="2016" name="Front. Microbiol.">
        <title>Fuerstia marisgermanicae gen. nov., sp. nov., an Unusual Member of the Phylum Planctomycetes from the German Wadden Sea.</title>
        <authorList>
            <person name="Kohn T."/>
            <person name="Heuer A."/>
            <person name="Jogler M."/>
            <person name="Vollmers J."/>
            <person name="Boedeker C."/>
            <person name="Bunk B."/>
            <person name="Rast P."/>
            <person name="Borchert D."/>
            <person name="Glockner I."/>
            <person name="Freese H.M."/>
            <person name="Klenk H.P."/>
            <person name="Overmann J."/>
            <person name="Kaster A.K."/>
            <person name="Rohde M."/>
            <person name="Wiegand S."/>
            <person name="Jogler C."/>
        </authorList>
    </citation>
    <scope>NUCLEOTIDE SEQUENCE [LARGE SCALE GENOMIC DNA]</scope>
    <source>
        <strain evidence="3 4">NH11</strain>
    </source>
</reference>
<sequence length="268" mass="29489" precursor="true">MKVAFSALLLTVFAFQVHAEPPFAGKKGQFQGFDRYDFVHDGTQCIVVVPKNAAPGKPWIWRARFFGHEPQADKALLEKGFHVVYAEVGGLFGSPKAVAIWDEFYRFLTEEHGFANKVALEGMSRGGLIIYNWAAKNPDKVSCIYADAPVCDFKSWPGGKGKGKGSPGDWQRCLKAYGLSEEQALSWRRNPIDNLKPLAKADVPLLHVVGAADVVVPVEENTAIIEQRYKELGGKITVISKAGVGHHPHSLKDPSPIVDFVVVHSRVK</sequence>
<dbReference type="STRING" id="1891926.Fuma_02028"/>
<feature type="signal peptide" evidence="1">
    <location>
        <begin position="1"/>
        <end position="19"/>
    </location>
</feature>